<dbReference type="Proteomes" id="UP000289738">
    <property type="component" value="Chromosome A04"/>
</dbReference>
<sequence>MHTILTKMKISEPFENFIVKLTTPRHDGARKGLHIRNIVFVAYQSNKYSSLINNYSSSPSKPSYDRFTNFAYFLISYKFSTFLASFNPKMHKTLCNSMASMNPSLFSSNTSKACFTSSRLGSCSSNMLENSLEPNCCSSSSSSSSLSSGVEKSPSFVITILASSLLITRFFSSLLLSLISDDSAIWCVLISSGSDDEDELLN</sequence>
<accession>A0A445DBN5</accession>
<proteinExistence type="predicted"/>
<evidence type="ECO:0000313" key="1">
    <source>
        <dbReference type="EMBL" id="RYR60573.1"/>
    </source>
</evidence>
<dbReference type="AlphaFoldDB" id="A0A445DBN5"/>
<name>A0A445DBN5_ARAHY</name>
<evidence type="ECO:0000313" key="2">
    <source>
        <dbReference type="Proteomes" id="UP000289738"/>
    </source>
</evidence>
<keyword evidence="2" id="KW-1185">Reference proteome</keyword>
<organism evidence="1 2">
    <name type="scientific">Arachis hypogaea</name>
    <name type="common">Peanut</name>
    <dbReference type="NCBI Taxonomy" id="3818"/>
    <lineage>
        <taxon>Eukaryota</taxon>
        <taxon>Viridiplantae</taxon>
        <taxon>Streptophyta</taxon>
        <taxon>Embryophyta</taxon>
        <taxon>Tracheophyta</taxon>
        <taxon>Spermatophyta</taxon>
        <taxon>Magnoliopsida</taxon>
        <taxon>eudicotyledons</taxon>
        <taxon>Gunneridae</taxon>
        <taxon>Pentapetalae</taxon>
        <taxon>rosids</taxon>
        <taxon>fabids</taxon>
        <taxon>Fabales</taxon>
        <taxon>Fabaceae</taxon>
        <taxon>Papilionoideae</taxon>
        <taxon>50 kb inversion clade</taxon>
        <taxon>dalbergioids sensu lato</taxon>
        <taxon>Dalbergieae</taxon>
        <taxon>Pterocarpus clade</taxon>
        <taxon>Arachis</taxon>
    </lineage>
</organism>
<protein>
    <submittedName>
        <fullName evidence="1">Uncharacterized protein</fullName>
    </submittedName>
</protein>
<gene>
    <name evidence="1" type="ORF">Ahy_A04g017624</name>
</gene>
<comment type="caution">
    <text evidence="1">The sequence shown here is derived from an EMBL/GenBank/DDBJ whole genome shotgun (WGS) entry which is preliminary data.</text>
</comment>
<reference evidence="1 2" key="1">
    <citation type="submission" date="2019-01" db="EMBL/GenBank/DDBJ databases">
        <title>Sequencing of cultivated peanut Arachis hypogaea provides insights into genome evolution and oil improvement.</title>
        <authorList>
            <person name="Chen X."/>
        </authorList>
    </citation>
    <scope>NUCLEOTIDE SEQUENCE [LARGE SCALE GENOMIC DNA]</scope>
    <source>
        <strain evidence="2">cv. Fuhuasheng</strain>
        <tissue evidence="1">Leaves</tissue>
    </source>
</reference>
<dbReference type="EMBL" id="SDMP01000004">
    <property type="protein sequence ID" value="RYR60573.1"/>
    <property type="molecule type" value="Genomic_DNA"/>
</dbReference>